<accession>A0A1B4V2X1</accession>
<evidence type="ECO:0000256" key="5">
    <source>
        <dbReference type="ARBA" id="ARBA00022801"/>
    </source>
</evidence>
<feature type="binding site" evidence="7">
    <location>
        <position position="60"/>
    </location>
    <ligand>
        <name>Zn(2+)</name>
        <dbReference type="ChEBI" id="CHEBI:29105"/>
        <label>2</label>
    </ligand>
</feature>
<organism evidence="9 10">
    <name type="scientific">Sulfurifustis variabilis</name>
    <dbReference type="NCBI Taxonomy" id="1675686"/>
    <lineage>
        <taxon>Bacteria</taxon>
        <taxon>Pseudomonadati</taxon>
        <taxon>Pseudomonadota</taxon>
        <taxon>Gammaproteobacteria</taxon>
        <taxon>Acidiferrobacterales</taxon>
        <taxon>Acidiferrobacteraceae</taxon>
        <taxon>Sulfurifustis</taxon>
    </lineage>
</organism>
<feature type="binding site" evidence="7">
    <location>
        <position position="129"/>
    </location>
    <ligand>
        <name>Zn(2+)</name>
        <dbReference type="ChEBI" id="CHEBI:29105"/>
        <label>2</label>
    </ligand>
</feature>
<comment type="pathway">
    <text evidence="2 7">Secondary metabolite metabolism; methylglyoxal degradation; (R)-lactate from methylglyoxal: step 2/2.</text>
</comment>
<dbReference type="AlphaFoldDB" id="A0A1B4V2X1"/>
<dbReference type="InterPro" id="IPR017782">
    <property type="entry name" value="Hydroxyacylglutathione_Hdrlase"/>
</dbReference>
<comment type="cofactor">
    <cofactor evidence="7">
        <name>Zn(2+)</name>
        <dbReference type="ChEBI" id="CHEBI:29105"/>
    </cofactor>
    <text evidence="7">Binds 2 Zn(2+) ions per subunit.</text>
</comment>
<evidence type="ECO:0000256" key="4">
    <source>
        <dbReference type="ARBA" id="ARBA00022723"/>
    </source>
</evidence>
<keyword evidence="6 7" id="KW-0862">Zinc</keyword>
<evidence type="ECO:0000256" key="2">
    <source>
        <dbReference type="ARBA" id="ARBA00004963"/>
    </source>
</evidence>
<evidence type="ECO:0000256" key="1">
    <source>
        <dbReference type="ARBA" id="ARBA00001623"/>
    </source>
</evidence>
<dbReference type="InterPro" id="IPR036866">
    <property type="entry name" value="RibonucZ/Hydroxyglut_hydro"/>
</dbReference>
<evidence type="ECO:0000313" key="9">
    <source>
        <dbReference type="EMBL" id="BAU47886.1"/>
    </source>
</evidence>
<dbReference type="Pfam" id="PF16123">
    <property type="entry name" value="HAGH_C"/>
    <property type="match status" value="1"/>
</dbReference>
<gene>
    <name evidence="7" type="primary">gloB</name>
    <name evidence="9" type="ORF">SVA_1318</name>
</gene>
<dbReference type="NCBIfam" id="TIGR03413">
    <property type="entry name" value="GSH_gloB"/>
    <property type="match status" value="1"/>
</dbReference>
<dbReference type="KEGG" id="sva:SVA_1318"/>
<evidence type="ECO:0000259" key="8">
    <source>
        <dbReference type="SMART" id="SM00849"/>
    </source>
</evidence>
<dbReference type="UniPathway" id="UPA00619">
    <property type="reaction ID" value="UER00676"/>
</dbReference>
<comment type="catalytic activity">
    <reaction evidence="1 7">
        <text>an S-(2-hydroxyacyl)glutathione + H2O = a 2-hydroxy carboxylate + glutathione + H(+)</text>
        <dbReference type="Rhea" id="RHEA:21864"/>
        <dbReference type="ChEBI" id="CHEBI:15377"/>
        <dbReference type="ChEBI" id="CHEBI:15378"/>
        <dbReference type="ChEBI" id="CHEBI:57925"/>
        <dbReference type="ChEBI" id="CHEBI:58896"/>
        <dbReference type="ChEBI" id="CHEBI:71261"/>
        <dbReference type="EC" id="3.1.2.6"/>
    </reaction>
</comment>
<dbReference type="GO" id="GO:0046872">
    <property type="term" value="F:metal ion binding"/>
    <property type="evidence" value="ECO:0007669"/>
    <property type="project" value="UniProtKB-KW"/>
</dbReference>
<dbReference type="EMBL" id="AP014936">
    <property type="protein sequence ID" value="BAU47886.1"/>
    <property type="molecule type" value="Genomic_DNA"/>
</dbReference>
<dbReference type="OrthoDB" id="9802248at2"/>
<dbReference type="Gene3D" id="3.60.15.10">
    <property type="entry name" value="Ribonuclease Z/Hydroxyacylglutathione hydrolase-like"/>
    <property type="match status" value="1"/>
</dbReference>
<reference evidence="9 10" key="1">
    <citation type="submission" date="2015-08" db="EMBL/GenBank/DDBJ databases">
        <title>Complete genome sequence of Sulfurifustis variabilis.</title>
        <authorList>
            <person name="Miura A."/>
            <person name="Kojima H."/>
            <person name="Fukui M."/>
        </authorList>
    </citation>
    <scope>NUCLEOTIDE SEQUENCE [LARGE SCALE GENOMIC DNA]</scope>
    <source>
        <strain evidence="10">skN76</strain>
    </source>
</reference>
<dbReference type="SUPFAM" id="SSF56281">
    <property type="entry name" value="Metallo-hydrolase/oxidoreductase"/>
    <property type="match status" value="1"/>
</dbReference>
<feature type="binding site" evidence="7">
    <location>
        <position position="57"/>
    </location>
    <ligand>
        <name>Zn(2+)</name>
        <dbReference type="ChEBI" id="CHEBI:29105"/>
        <label>1</label>
    </ligand>
</feature>
<dbReference type="PIRSF" id="PIRSF005457">
    <property type="entry name" value="Glx"/>
    <property type="match status" value="1"/>
</dbReference>
<dbReference type="InterPro" id="IPR050110">
    <property type="entry name" value="Glyoxalase_II_hydrolase"/>
</dbReference>
<comment type="similarity">
    <text evidence="3 7">Belongs to the metallo-beta-lactamase superfamily. Glyoxalase II family.</text>
</comment>
<dbReference type="Proteomes" id="UP000218899">
    <property type="component" value="Chromosome"/>
</dbReference>
<dbReference type="InterPro" id="IPR032282">
    <property type="entry name" value="HAGH_C"/>
</dbReference>
<feature type="binding site" evidence="7">
    <location>
        <position position="55"/>
    </location>
    <ligand>
        <name>Zn(2+)</name>
        <dbReference type="ChEBI" id="CHEBI:29105"/>
        <label>1</label>
    </ligand>
</feature>
<dbReference type="PANTHER" id="PTHR43705">
    <property type="entry name" value="HYDROXYACYLGLUTATHIONE HYDROLASE"/>
    <property type="match status" value="1"/>
</dbReference>
<evidence type="ECO:0000256" key="7">
    <source>
        <dbReference type="HAMAP-Rule" id="MF_01374"/>
    </source>
</evidence>
<feature type="domain" description="Metallo-beta-lactamase" evidence="8">
    <location>
        <begin position="12"/>
        <end position="167"/>
    </location>
</feature>
<feature type="binding site" evidence="7">
    <location>
        <position position="167"/>
    </location>
    <ligand>
        <name>Zn(2+)</name>
        <dbReference type="ChEBI" id="CHEBI:29105"/>
        <label>2</label>
    </ligand>
</feature>
<keyword evidence="10" id="KW-1185">Reference proteome</keyword>
<dbReference type="InterPro" id="IPR001279">
    <property type="entry name" value="Metallo-B-lactamas"/>
</dbReference>
<dbReference type="SMART" id="SM00849">
    <property type="entry name" value="Lactamase_B"/>
    <property type="match status" value="1"/>
</dbReference>
<dbReference type="RefSeq" id="WP_096462847.1">
    <property type="nucleotide sequence ID" value="NZ_AP014936.1"/>
</dbReference>
<keyword evidence="5 7" id="KW-0378">Hydrolase</keyword>
<feature type="binding site" evidence="7">
    <location>
        <position position="112"/>
    </location>
    <ligand>
        <name>Zn(2+)</name>
        <dbReference type="ChEBI" id="CHEBI:29105"/>
        <label>1</label>
    </ligand>
</feature>
<evidence type="ECO:0000313" key="10">
    <source>
        <dbReference type="Proteomes" id="UP000218899"/>
    </source>
</evidence>
<comment type="subunit">
    <text evidence="7">Monomer.</text>
</comment>
<proteinExistence type="inferred from homology"/>
<name>A0A1B4V2X1_9GAMM</name>
<evidence type="ECO:0000256" key="6">
    <source>
        <dbReference type="ARBA" id="ARBA00022833"/>
    </source>
</evidence>
<dbReference type="GO" id="GO:0019243">
    <property type="term" value="P:methylglyoxal catabolic process to D-lactate via S-lactoyl-glutathione"/>
    <property type="evidence" value="ECO:0007669"/>
    <property type="project" value="UniProtKB-UniRule"/>
</dbReference>
<dbReference type="HAMAP" id="MF_01374">
    <property type="entry name" value="Glyoxalase_2"/>
    <property type="match status" value="1"/>
</dbReference>
<evidence type="ECO:0000256" key="3">
    <source>
        <dbReference type="ARBA" id="ARBA00006759"/>
    </source>
</evidence>
<sequence length="257" mass="28284">MPRVLHVRAFEDNYIWLLRGEPADRVAVVDPGDAEPVLALLARNRWRLAAVLCTHHHGDHVGGVEGLLMHEAVPVYGPPSRIASVDRPVREGDVVDLDMLGTALRVFEVPGHTRDHVAYFAPGLLFSGDTLFSAGCGRLFEGTPAQMHASLSRLAALPPDTAVYCGHEYTVANLRFALAVEPGNPDVGRHLAECERRRARDLPTLPSTIGLERRINPFLRSAEPHVRAAAEARTDRSLSTEADVFGEIRRWKDGFRG</sequence>
<comment type="function">
    <text evidence="7">Thiolesterase that catalyzes the hydrolysis of S-D-lactoyl-glutathione to form glutathione and D-lactic acid.</text>
</comment>
<feature type="binding site" evidence="7">
    <location>
        <position position="129"/>
    </location>
    <ligand>
        <name>Zn(2+)</name>
        <dbReference type="ChEBI" id="CHEBI:29105"/>
        <label>1</label>
    </ligand>
</feature>
<keyword evidence="4 7" id="KW-0479">Metal-binding</keyword>
<dbReference type="Pfam" id="PF00753">
    <property type="entry name" value="Lactamase_B"/>
    <property type="match status" value="1"/>
</dbReference>
<protein>
    <recommendedName>
        <fullName evidence="7">Hydroxyacylglutathione hydrolase</fullName>
        <ecNumber evidence="7">3.1.2.6</ecNumber>
    </recommendedName>
    <alternativeName>
        <fullName evidence="7">Glyoxalase II</fullName>
        <shortName evidence="7">Glx II</shortName>
    </alternativeName>
</protein>
<feature type="binding site" evidence="7">
    <location>
        <position position="59"/>
    </location>
    <ligand>
        <name>Zn(2+)</name>
        <dbReference type="ChEBI" id="CHEBI:29105"/>
        <label>2</label>
    </ligand>
</feature>
<dbReference type="CDD" id="cd07723">
    <property type="entry name" value="hydroxyacylglutathione_hydrolase_MBL-fold"/>
    <property type="match status" value="1"/>
</dbReference>
<dbReference type="EC" id="3.1.2.6" evidence="7"/>
<dbReference type="InterPro" id="IPR035680">
    <property type="entry name" value="Clx_II_MBL"/>
</dbReference>
<dbReference type="PANTHER" id="PTHR43705:SF1">
    <property type="entry name" value="HYDROXYACYLGLUTATHIONE HYDROLASE GLOB"/>
    <property type="match status" value="1"/>
</dbReference>
<dbReference type="GO" id="GO:0004416">
    <property type="term" value="F:hydroxyacylglutathione hydrolase activity"/>
    <property type="evidence" value="ECO:0007669"/>
    <property type="project" value="UniProtKB-UniRule"/>
</dbReference>